<dbReference type="PROSITE" id="PS51435">
    <property type="entry name" value="AP_NUCLEASE_F1_4"/>
    <property type="match status" value="1"/>
</dbReference>
<dbReference type="Proteomes" id="UP000054995">
    <property type="component" value="Unassembled WGS sequence"/>
</dbReference>
<dbReference type="GO" id="GO:0016829">
    <property type="term" value="F:lyase activity"/>
    <property type="evidence" value="ECO:0007669"/>
    <property type="project" value="UniProtKB-KW"/>
</dbReference>
<proteinExistence type="predicted"/>
<dbReference type="GO" id="GO:0008270">
    <property type="term" value="F:zinc ion binding"/>
    <property type="evidence" value="ECO:0007669"/>
    <property type="project" value="UniProtKB-KW"/>
</dbReference>
<dbReference type="InterPro" id="IPR010666">
    <property type="entry name" value="Znf_GRF"/>
</dbReference>
<keyword evidence="1" id="KW-0456">Lyase</keyword>
<evidence type="ECO:0000313" key="2">
    <source>
        <dbReference type="Proteomes" id="UP000054995"/>
    </source>
</evidence>
<dbReference type="STRING" id="6337.A0A0V1IMY2"/>
<dbReference type="InterPro" id="IPR005135">
    <property type="entry name" value="Endo/exonuclease/phosphatase"/>
</dbReference>
<keyword evidence="2" id="KW-1185">Reference proteome</keyword>
<dbReference type="SUPFAM" id="SSF56219">
    <property type="entry name" value="DNase I-like"/>
    <property type="match status" value="1"/>
</dbReference>
<name>A0A0V1FTX8_TRIPS</name>
<gene>
    <name evidence="1" type="primary">APEX2</name>
    <name evidence="1" type="ORF">T4D_11084</name>
</gene>
<dbReference type="EMBL" id="JYDT01000031">
    <property type="protein sequence ID" value="KRY89440.1"/>
    <property type="molecule type" value="Genomic_DNA"/>
</dbReference>
<dbReference type="PANTHER" id="PTHR22748">
    <property type="entry name" value="AP ENDONUCLEASE"/>
    <property type="match status" value="1"/>
</dbReference>
<reference evidence="1 2" key="1">
    <citation type="submission" date="2015-01" db="EMBL/GenBank/DDBJ databases">
        <title>Evolution of Trichinella species and genotypes.</title>
        <authorList>
            <person name="Korhonen P.K."/>
            <person name="Edoardo P."/>
            <person name="Giuseppe L.R."/>
            <person name="Gasser R.B."/>
        </authorList>
    </citation>
    <scope>NUCLEOTIDE SEQUENCE [LARGE SCALE GENOMIC DNA]</scope>
    <source>
        <strain evidence="1">ISS470</strain>
    </source>
</reference>
<dbReference type="PROSITE" id="PS51999">
    <property type="entry name" value="ZF_GRF"/>
    <property type="match status" value="1"/>
</dbReference>
<dbReference type="Pfam" id="PF03372">
    <property type="entry name" value="Exo_endo_phos"/>
    <property type="match status" value="1"/>
</dbReference>
<dbReference type="PANTHER" id="PTHR22748:SF4">
    <property type="entry name" value="DNA-(APURINIC OR APYRIMIDINIC SITE) ENDONUCLEASE 2"/>
    <property type="match status" value="1"/>
</dbReference>
<dbReference type="InterPro" id="IPR004808">
    <property type="entry name" value="AP_endonuc_1"/>
</dbReference>
<dbReference type="GO" id="GO:0003906">
    <property type="term" value="F:DNA-(apurinic or apyrimidinic site) endonuclease activity"/>
    <property type="evidence" value="ECO:0007669"/>
    <property type="project" value="TreeGrafter"/>
</dbReference>
<dbReference type="GO" id="GO:0006284">
    <property type="term" value="P:base-excision repair"/>
    <property type="evidence" value="ECO:0007669"/>
    <property type="project" value="TreeGrafter"/>
</dbReference>
<dbReference type="GO" id="GO:0008311">
    <property type="term" value="F:double-stranded DNA 3'-5' DNA exonuclease activity"/>
    <property type="evidence" value="ECO:0007669"/>
    <property type="project" value="UniProtKB-EC"/>
</dbReference>
<comment type="caution">
    <text evidence="1">The sequence shown here is derived from an EMBL/GenBank/DDBJ whole genome shotgun (WGS) entry which is preliminary data.</text>
</comment>
<dbReference type="GO" id="GO:0005634">
    <property type="term" value="C:nucleus"/>
    <property type="evidence" value="ECO:0007669"/>
    <property type="project" value="TreeGrafter"/>
</dbReference>
<dbReference type="Gene3D" id="3.60.10.10">
    <property type="entry name" value="Endonuclease/exonuclease/phosphatase"/>
    <property type="match status" value="1"/>
</dbReference>
<protein>
    <submittedName>
        <fullName evidence="1">DNA-(Apurinic or apyrimidinic site) lyase 2</fullName>
    </submittedName>
</protein>
<organism evidence="1 2">
    <name type="scientific">Trichinella pseudospiralis</name>
    <name type="common">Parasitic roundworm</name>
    <dbReference type="NCBI Taxonomy" id="6337"/>
    <lineage>
        <taxon>Eukaryota</taxon>
        <taxon>Metazoa</taxon>
        <taxon>Ecdysozoa</taxon>
        <taxon>Nematoda</taxon>
        <taxon>Enoplea</taxon>
        <taxon>Dorylaimia</taxon>
        <taxon>Trichinellida</taxon>
        <taxon>Trichinellidae</taxon>
        <taxon>Trichinella</taxon>
    </lineage>
</organism>
<dbReference type="OrthoDB" id="498125at2759"/>
<dbReference type="NCBIfam" id="TIGR00633">
    <property type="entry name" value="xth"/>
    <property type="match status" value="1"/>
</dbReference>
<dbReference type="InterPro" id="IPR036691">
    <property type="entry name" value="Endo/exonu/phosph_ase_sf"/>
</dbReference>
<evidence type="ECO:0000313" key="1">
    <source>
        <dbReference type="EMBL" id="KRY89440.1"/>
    </source>
</evidence>
<dbReference type="GO" id="GO:0008081">
    <property type="term" value="F:phosphoric diester hydrolase activity"/>
    <property type="evidence" value="ECO:0007669"/>
    <property type="project" value="TreeGrafter"/>
</dbReference>
<sequence>MKIATWNVNGLRSIVDLQKTLLALDCDIICLQETKLSYETLDSSLALIDGFDSYFAFCKVRRGYSGVATYCKGNFSPDLVFDNFHDLYEELQFAHPDRQYLGDFDDLNLLDNEGRVLASRHKLTNCSKAEFLFILNVYCPRVDPEQMDRQNYRLAFLKLLQHCTECLLNSGNYVLILGDMNLCHKRIDHCDPDQQFDTNEARIWLCEFLYDSSENSKGKMVDLYRLHYPDKVRMFTCWNTQKRARILNYGTRIDYILANVDLIDQCNCCEILSTIQGSDHCPVIAELSIKISAASVQLQLSSRKRFASVGTQLSLLTFLKTTTNKNSSRIAVEENNDADDQLMLSNECTVRKRKIRKCLTLKDLWSTEDNTQPTVSSASSVTVAQVNADGEVDEEEDVVELDAEEKLSRVENWKKLFGRTSQPRQQAPLCKGHGERCVLRSVKKAGKNLNRKFYCCARPVGFKDDKQSRCDHFQWAD</sequence>
<accession>A0A0V1FTX8</accession>
<dbReference type="Pfam" id="PF06839">
    <property type="entry name" value="Zn_ribbon_GRF"/>
    <property type="match status" value="1"/>
</dbReference>